<keyword evidence="3 6" id="KW-0547">Nucleotide-binding</keyword>
<evidence type="ECO:0000256" key="5">
    <source>
        <dbReference type="ARBA" id="ARBA00022840"/>
    </source>
</evidence>
<dbReference type="InterPro" id="IPR043001">
    <property type="entry name" value="IP5_2-K_N_lobe"/>
</dbReference>
<dbReference type="AlphaFoldDB" id="A0AAW1M1F2"/>
<reference evidence="7 8" key="1">
    <citation type="submission" date="2024-03" db="EMBL/GenBank/DDBJ databases">
        <title>WGS assembly of Saponaria officinalis var. Norfolk2.</title>
        <authorList>
            <person name="Jenkins J."/>
            <person name="Shu S."/>
            <person name="Grimwood J."/>
            <person name="Barry K."/>
            <person name="Goodstein D."/>
            <person name="Schmutz J."/>
            <person name="Leebens-Mack J."/>
            <person name="Osbourn A."/>
        </authorList>
    </citation>
    <scope>NUCLEOTIDE SEQUENCE [LARGE SCALE GENOMIC DNA]</scope>
    <source>
        <strain evidence="8">cv. Norfolk2</strain>
        <strain evidence="7">JIC</strain>
        <tissue evidence="7">Leaf</tissue>
    </source>
</reference>
<evidence type="ECO:0000256" key="4">
    <source>
        <dbReference type="ARBA" id="ARBA00022777"/>
    </source>
</evidence>
<evidence type="ECO:0000313" key="7">
    <source>
        <dbReference type="EMBL" id="KAK9742683.1"/>
    </source>
</evidence>
<comment type="function">
    <text evidence="6">Phosphorylates Ins(1,3,4,5,6)P5 at position 2 to form Ins(1,2,3,4,5,6)P6 (InsP6 or phytate).</text>
</comment>
<dbReference type="PANTHER" id="PTHR14456:SF2">
    <property type="entry name" value="INOSITOL-PENTAKISPHOSPHATE 2-KINASE"/>
    <property type="match status" value="1"/>
</dbReference>
<sequence length="447" mass="50501">MEMKLEENDAKEWEYRGEGAANLVLSYTGSSPQFMGKVIRVQKVPRNGPKFERKGSVLSKQDLLLWEDAAFISSPNKEIAEQLYVQCVMKPLLGAEFVDPGICILVSRKFLELVERNVLCQRPLWRVDAAKVNIYADSVLLMSDHSVFPYSAIKGEPCISVEIKPKCGFLPSSSFIPDKNAFKKNVTRFEMHQILKLKERKISQLSEYDPLDLFSGSKERIDKAIKALFATPQNNFRVFLNGVLIYGELGEGGSNGTSFSKVEAFEDYIRPFMCSENGSSMASFVKLLRQAIVELGVLDRLLEIQKLDKCDIEGAIHAYYDVVSQPCKVCGKTGEQNSLHSAPFDESQKIVKDFLLAATVKDCSLMISFRPMQKEDTESHYKTINLNSIGQRFECKACFIDLDLKLLKKMEYYYELDQKIVDCYRQMVKPGIGAAKDGTIEGYEAGY</sequence>
<evidence type="ECO:0000256" key="2">
    <source>
        <dbReference type="ARBA" id="ARBA00022679"/>
    </source>
</evidence>
<dbReference type="EMBL" id="JBDFQZ010000003">
    <property type="protein sequence ID" value="KAK9742683.1"/>
    <property type="molecule type" value="Genomic_DNA"/>
</dbReference>
<dbReference type="InterPro" id="IPR009286">
    <property type="entry name" value="Ins_P5_2-kin"/>
</dbReference>
<accession>A0AAW1M1F2</accession>
<keyword evidence="5 6" id="KW-0067">ATP-binding</keyword>
<dbReference type="EMBL" id="JBDFQZ010000003">
    <property type="protein sequence ID" value="KAK9742682.1"/>
    <property type="molecule type" value="Genomic_DNA"/>
</dbReference>
<evidence type="ECO:0000256" key="3">
    <source>
        <dbReference type="ARBA" id="ARBA00022741"/>
    </source>
</evidence>
<comment type="catalytic activity">
    <reaction evidence="6">
        <text>1D-myo-inositol 1,3,4,5,6-pentakisphosphate + ATP = 1D-myo-inositol hexakisphosphate + ADP + H(+)</text>
        <dbReference type="Rhea" id="RHEA:20313"/>
        <dbReference type="ChEBI" id="CHEBI:15378"/>
        <dbReference type="ChEBI" id="CHEBI:30616"/>
        <dbReference type="ChEBI" id="CHEBI:57733"/>
        <dbReference type="ChEBI" id="CHEBI:58130"/>
        <dbReference type="ChEBI" id="CHEBI:456216"/>
        <dbReference type="EC" id="2.7.1.158"/>
    </reaction>
</comment>
<keyword evidence="8" id="KW-1185">Reference proteome</keyword>
<dbReference type="GO" id="GO:0005634">
    <property type="term" value="C:nucleus"/>
    <property type="evidence" value="ECO:0007669"/>
    <property type="project" value="TreeGrafter"/>
</dbReference>
<evidence type="ECO:0000313" key="8">
    <source>
        <dbReference type="Proteomes" id="UP001443914"/>
    </source>
</evidence>
<proteinExistence type="predicted"/>
<protein>
    <recommendedName>
        <fullName evidence="1 6">Inositol-pentakisphosphate 2-kinase</fullName>
        <ecNumber evidence="1 6">2.7.1.158</ecNumber>
    </recommendedName>
</protein>
<dbReference type="GO" id="GO:0032958">
    <property type="term" value="P:inositol phosphate biosynthetic process"/>
    <property type="evidence" value="ECO:0007669"/>
    <property type="project" value="TreeGrafter"/>
</dbReference>
<dbReference type="GO" id="GO:0035299">
    <property type="term" value="F:inositol-1,3,4,5,6-pentakisphosphate 2-kinase activity"/>
    <property type="evidence" value="ECO:0007669"/>
    <property type="project" value="UniProtKB-EC"/>
</dbReference>
<dbReference type="PANTHER" id="PTHR14456">
    <property type="entry name" value="INOSITOL POLYPHOSPHATE KINASE 1"/>
    <property type="match status" value="1"/>
</dbReference>
<organism evidence="7 8">
    <name type="scientific">Saponaria officinalis</name>
    <name type="common">Common soapwort</name>
    <name type="synonym">Lychnis saponaria</name>
    <dbReference type="NCBI Taxonomy" id="3572"/>
    <lineage>
        <taxon>Eukaryota</taxon>
        <taxon>Viridiplantae</taxon>
        <taxon>Streptophyta</taxon>
        <taxon>Embryophyta</taxon>
        <taxon>Tracheophyta</taxon>
        <taxon>Spermatophyta</taxon>
        <taxon>Magnoliopsida</taxon>
        <taxon>eudicotyledons</taxon>
        <taxon>Gunneridae</taxon>
        <taxon>Pentapetalae</taxon>
        <taxon>Caryophyllales</taxon>
        <taxon>Caryophyllaceae</taxon>
        <taxon>Caryophylleae</taxon>
        <taxon>Saponaria</taxon>
    </lineage>
</organism>
<dbReference type="Gene3D" id="3.30.200.110">
    <property type="entry name" value="Inositol-pentakisphosphate 2-kinase, N-lobe"/>
    <property type="match status" value="1"/>
</dbReference>
<keyword evidence="4 6" id="KW-0418">Kinase</keyword>
<evidence type="ECO:0000256" key="1">
    <source>
        <dbReference type="ARBA" id="ARBA00012023"/>
    </source>
</evidence>
<comment type="domain">
    <text evidence="6">The EXKPK motif is conserved in inositol-pentakisphosphate 2-kinases of both family 1 and 2.</text>
</comment>
<name>A0AAW1M1F2_SAPOF</name>
<evidence type="ECO:0000256" key="6">
    <source>
        <dbReference type="RuleBase" id="RU364126"/>
    </source>
</evidence>
<dbReference type="GO" id="GO:0005524">
    <property type="term" value="F:ATP binding"/>
    <property type="evidence" value="ECO:0007669"/>
    <property type="project" value="UniProtKB-KW"/>
</dbReference>
<comment type="caution">
    <text evidence="7">The sequence shown here is derived from an EMBL/GenBank/DDBJ whole genome shotgun (WGS) entry which is preliminary data.</text>
</comment>
<dbReference type="Pfam" id="PF06090">
    <property type="entry name" value="Ins_P5_2-kin"/>
    <property type="match status" value="1"/>
</dbReference>
<gene>
    <name evidence="7" type="ORF">RND81_03G190600</name>
</gene>
<keyword evidence="2 6" id="KW-0808">Transferase</keyword>
<dbReference type="EC" id="2.7.1.158" evidence="1 6"/>
<dbReference type="Proteomes" id="UP001443914">
    <property type="component" value="Unassembled WGS sequence"/>
</dbReference>